<protein>
    <submittedName>
        <fullName evidence="2">Uncharacterized protein</fullName>
    </submittedName>
</protein>
<gene>
    <name evidence="2" type="ORF">GCM10022204_32600</name>
</gene>
<dbReference type="EMBL" id="BAAAYX010000013">
    <property type="protein sequence ID" value="GAA3711305.1"/>
    <property type="molecule type" value="Genomic_DNA"/>
</dbReference>
<evidence type="ECO:0000313" key="3">
    <source>
        <dbReference type="Proteomes" id="UP001500051"/>
    </source>
</evidence>
<evidence type="ECO:0000313" key="2">
    <source>
        <dbReference type="EMBL" id="GAA3711305.1"/>
    </source>
</evidence>
<sequence>MSVVVLPYVLVSLVVQCLLLVVGVRTVREMYGARHLGLRPLVSLAANRPLLVLLVLNLAQIPLNRRLQTWVRRLNGTPPG</sequence>
<organism evidence="2 3">
    <name type="scientific">Microlunatus aurantiacus</name>
    <dbReference type="NCBI Taxonomy" id="446786"/>
    <lineage>
        <taxon>Bacteria</taxon>
        <taxon>Bacillati</taxon>
        <taxon>Actinomycetota</taxon>
        <taxon>Actinomycetes</taxon>
        <taxon>Propionibacteriales</taxon>
        <taxon>Propionibacteriaceae</taxon>
        <taxon>Microlunatus</taxon>
    </lineage>
</organism>
<keyword evidence="1" id="KW-1133">Transmembrane helix</keyword>
<proteinExistence type="predicted"/>
<keyword evidence="1" id="KW-0812">Transmembrane</keyword>
<feature type="transmembrane region" description="Helical" evidence="1">
    <location>
        <begin position="6"/>
        <end position="24"/>
    </location>
</feature>
<comment type="caution">
    <text evidence="2">The sequence shown here is derived from an EMBL/GenBank/DDBJ whole genome shotgun (WGS) entry which is preliminary data.</text>
</comment>
<evidence type="ECO:0000256" key="1">
    <source>
        <dbReference type="SAM" id="Phobius"/>
    </source>
</evidence>
<keyword evidence="3" id="KW-1185">Reference proteome</keyword>
<accession>A0ABP7DZG7</accession>
<dbReference type="Proteomes" id="UP001500051">
    <property type="component" value="Unassembled WGS sequence"/>
</dbReference>
<keyword evidence="1" id="KW-0472">Membrane</keyword>
<name>A0ABP7DZG7_9ACTN</name>
<reference evidence="3" key="1">
    <citation type="journal article" date="2019" name="Int. J. Syst. Evol. Microbiol.">
        <title>The Global Catalogue of Microorganisms (GCM) 10K type strain sequencing project: providing services to taxonomists for standard genome sequencing and annotation.</title>
        <authorList>
            <consortium name="The Broad Institute Genomics Platform"/>
            <consortium name="The Broad Institute Genome Sequencing Center for Infectious Disease"/>
            <person name="Wu L."/>
            <person name="Ma J."/>
        </authorList>
    </citation>
    <scope>NUCLEOTIDE SEQUENCE [LARGE SCALE GENOMIC DNA]</scope>
    <source>
        <strain evidence="3">JCM 16548</strain>
    </source>
</reference>